<accession>A0A5B9QKT8</accession>
<dbReference type="GO" id="GO:0000166">
    <property type="term" value="F:nucleotide binding"/>
    <property type="evidence" value="ECO:0007669"/>
    <property type="project" value="UniProtKB-KW"/>
</dbReference>
<reference evidence="4 5" key="1">
    <citation type="submission" date="2019-08" db="EMBL/GenBank/DDBJ databases">
        <title>Deep-cultivation of Planctomycetes and their phenomic and genomic characterization uncovers novel biology.</title>
        <authorList>
            <person name="Wiegand S."/>
            <person name="Jogler M."/>
            <person name="Boedeker C."/>
            <person name="Pinto D."/>
            <person name="Vollmers J."/>
            <person name="Rivas-Marin E."/>
            <person name="Kohn T."/>
            <person name="Peeters S.H."/>
            <person name="Heuer A."/>
            <person name="Rast P."/>
            <person name="Oberbeckmann S."/>
            <person name="Bunk B."/>
            <person name="Jeske O."/>
            <person name="Meyerdierks A."/>
            <person name="Storesund J.E."/>
            <person name="Kallscheuer N."/>
            <person name="Luecker S."/>
            <person name="Lage O.M."/>
            <person name="Pohl T."/>
            <person name="Merkel B.J."/>
            <person name="Hornburger P."/>
            <person name="Mueller R.-W."/>
            <person name="Bruemmer F."/>
            <person name="Labrenz M."/>
            <person name="Spormann A.M."/>
            <person name="Op den Camp H."/>
            <person name="Overmann J."/>
            <person name="Amann R."/>
            <person name="Jetten M.S.M."/>
            <person name="Mascher T."/>
            <person name="Medema M.H."/>
            <person name="Devos D.P."/>
            <person name="Kaster A.-K."/>
            <person name="Ovreas L."/>
            <person name="Rohde M."/>
            <person name="Galperin M.Y."/>
            <person name="Jogler C."/>
        </authorList>
    </citation>
    <scope>NUCLEOTIDE SEQUENCE [LARGE SCALE GENOMIC DNA]</scope>
    <source>
        <strain evidence="4 5">UC8</strain>
    </source>
</reference>
<name>A0A5B9QKT8_9BACT</name>
<dbReference type="AlphaFoldDB" id="A0A5B9QKT8"/>
<evidence type="ECO:0000256" key="1">
    <source>
        <dbReference type="ARBA" id="ARBA00022741"/>
    </source>
</evidence>
<evidence type="ECO:0000256" key="2">
    <source>
        <dbReference type="ARBA" id="ARBA00024200"/>
    </source>
</evidence>
<gene>
    <name evidence="4" type="ORF">UC8_16840</name>
</gene>
<dbReference type="InterPro" id="IPR044672">
    <property type="entry name" value="MOCS2A"/>
</dbReference>
<sequence>MHPQRTIRLFAGARQAVGQDSLSVAVADDASAEQILAAIAAAAPQLSGLLPACRLVADQSYLEPQQTVAPGAELALIPPVSGG</sequence>
<evidence type="ECO:0000313" key="5">
    <source>
        <dbReference type="Proteomes" id="UP000325286"/>
    </source>
</evidence>
<dbReference type="CDD" id="cd00754">
    <property type="entry name" value="Ubl_MoaD"/>
    <property type="match status" value="1"/>
</dbReference>
<dbReference type="GO" id="GO:0006777">
    <property type="term" value="P:Mo-molybdopterin cofactor biosynthetic process"/>
    <property type="evidence" value="ECO:0007669"/>
    <property type="project" value="InterPro"/>
</dbReference>
<organism evidence="4 5">
    <name type="scientific">Roseimaritima ulvae</name>
    <dbReference type="NCBI Taxonomy" id="980254"/>
    <lineage>
        <taxon>Bacteria</taxon>
        <taxon>Pseudomonadati</taxon>
        <taxon>Planctomycetota</taxon>
        <taxon>Planctomycetia</taxon>
        <taxon>Pirellulales</taxon>
        <taxon>Pirellulaceae</taxon>
        <taxon>Roseimaritima</taxon>
    </lineage>
</organism>
<dbReference type="SUPFAM" id="SSF54285">
    <property type="entry name" value="MoaD/ThiS"/>
    <property type="match status" value="1"/>
</dbReference>
<dbReference type="KEGG" id="rul:UC8_16840"/>
<dbReference type="GO" id="GO:1990133">
    <property type="term" value="C:molybdopterin adenylyltransferase complex"/>
    <property type="evidence" value="ECO:0007669"/>
    <property type="project" value="TreeGrafter"/>
</dbReference>
<keyword evidence="5" id="KW-1185">Reference proteome</keyword>
<evidence type="ECO:0000256" key="3">
    <source>
        <dbReference type="ARBA" id="ARBA00024247"/>
    </source>
</evidence>
<dbReference type="EMBL" id="CP042914">
    <property type="protein sequence ID" value="QEG39688.1"/>
    <property type="molecule type" value="Genomic_DNA"/>
</dbReference>
<dbReference type="InterPro" id="IPR012675">
    <property type="entry name" value="Beta-grasp_dom_sf"/>
</dbReference>
<dbReference type="Pfam" id="PF02597">
    <property type="entry name" value="ThiS"/>
    <property type="match status" value="1"/>
</dbReference>
<dbReference type="UniPathway" id="UPA00344"/>
<dbReference type="PANTHER" id="PTHR33359:SF1">
    <property type="entry name" value="MOLYBDOPTERIN SYNTHASE SULFUR CARRIER SUBUNIT"/>
    <property type="match status" value="1"/>
</dbReference>
<comment type="similarity">
    <text evidence="2">Belongs to the MoaD family.</text>
</comment>
<proteinExistence type="inferred from homology"/>
<protein>
    <recommendedName>
        <fullName evidence="3">Molybdopterin synthase sulfur carrier subunit</fullName>
    </recommendedName>
</protein>
<keyword evidence="1" id="KW-0547">Nucleotide-binding</keyword>
<dbReference type="RefSeq" id="WP_068133358.1">
    <property type="nucleotide sequence ID" value="NZ_CP042914.1"/>
</dbReference>
<evidence type="ECO:0000313" key="4">
    <source>
        <dbReference type="EMBL" id="QEG39688.1"/>
    </source>
</evidence>
<dbReference type="OrthoDB" id="7066694at2"/>
<dbReference type="Proteomes" id="UP000325286">
    <property type="component" value="Chromosome"/>
</dbReference>
<dbReference type="PANTHER" id="PTHR33359">
    <property type="entry name" value="MOLYBDOPTERIN SYNTHASE SULFUR CARRIER SUBUNIT"/>
    <property type="match status" value="1"/>
</dbReference>
<dbReference type="Gene3D" id="3.10.20.30">
    <property type="match status" value="1"/>
</dbReference>
<dbReference type="InterPro" id="IPR016155">
    <property type="entry name" value="Mopterin_synth/thiamin_S_b"/>
</dbReference>
<dbReference type="InterPro" id="IPR003749">
    <property type="entry name" value="ThiS/MoaD-like"/>
</dbReference>